<accession>A0A562IZN4</accession>
<protein>
    <submittedName>
        <fullName evidence="1">Uncharacterized protein</fullName>
    </submittedName>
</protein>
<dbReference type="AlphaFoldDB" id="A0A562IZN4"/>
<sequence>MGKKSLISLTIVLLTSLTAVSLYDERDEIQIDIVNEVEQINGIIALDILNPVQLNENDFLYFEREYDNPDIKFLIYRANIDNYKINLLKEVSEKYKFVTALYYSDKDKKTYMGAYGEFPNKDQKEMPSSYLVRFNADMEIEQAVRVECDINNFYEVGDKIYAECNSEHFFRRNENMTKTMHEIDKENFGLKKEKSEYVIYESYEMKNGNDVIIKVKNEDVIKLIANRDAVDVIVEIIDKNEAVLSNDVVKDVYPFDIMFVELPNEDIVFKLQDSKKDQIYLYHKKDDDKYELIHKKGVKIPPSHNFFGVVKNGNNIGVLVSEKNLYEGKNEIWLFDENLEKLIKKYEIKNLIGNTFADRIEIDGDKNKIILHNNSYLKIGEINFIE</sequence>
<dbReference type="EMBL" id="VLKH01000020">
    <property type="protein sequence ID" value="TWH76376.1"/>
    <property type="molecule type" value="Genomic_DNA"/>
</dbReference>
<gene>
    <name evidence="1" type="ORF">LY60_03655</name>
</gene>
<name>A0A562IZN4_9FIRM</name>
<keyword evidence="2" id="KW-1185">Reference proteome</keyword>
<evidence type="ECO:0000313" key="2">
    <source>
        <dbReference type="Proteomes" id="UP000315343"/>
    </source>
</evidence>
<comment type="caution">
    <text evidence="1">The sequence shown here is derived from an EMBL/GenBank/DDBJ whole genome shotgun (WGS) entry which is preliminary data.</text>
</comment>
<organism evidence="1 2">
    <name type="scientific">Sedimentibacter saalensis</name>
    <dbReference type="NCBI Taxonomy" id="130788"/>
    <lineage>
        <taxon>Bacteria</taxon>
        <taxon>Bacillati</taxon>
        <taxon>Bacillota</taxon>
        <taxon>Tissierellia</taxon>
        <taxon>Sedimentibacter</taxon>
    </lineage>
</organism>
<evidence type="ECO:0000313" key="1">
    <source>
        <dbReference type="EMBL" id="TWH76376.1"/>
    </source>
</evidence>
<dbReference type="Proteomes" id="UP000315343">
    <property type="component" value="Unassembled WGS sequence"/>
</dbReference>
<reference evidence="1 2" key="1">
    <citation type="submission" date="2019-07" db="EMBL/GenBank/DDBJ databases">
        <title>Genomic Encyclopedia of Type Strains, Phase I: the one thousand microbial genomes (KMG-I) project.</title>
        <authorList>
            <person name="Kyrpides N."/>
        </authorList>
    </citation>
    <scope>NUCLEOTIDE SEQUENCE [LARGE SCALE GENOMIC DNA]</scope>
    <source>
        <strain evidence="1 2">DSM 13558</strain>
    </source>
</reference>
<dbReference type="RefSeq" id="WP_145087105.1">
    <property type="nucleotide sequence ID" value="NZ_JAYFNS010000014.1"/>
</dbReference>
<proteinExistence type="predicted"/>